<proteinExistence type="predicted"/>
<name>A0A0R1RP63_9LACO</name>
<keyword evidence="1" id="KW-1133">Transmembrane helix</keyword>
<accession>A0A0R1RP63</accession>
<dbReference type="PATRIC" id="fig|1423778.4.peg.118"/>
<evidence type="ECO:0000313" key="3">
    <source>
        <dbReference type="Proteomes" id="UP000051697"/>
    </source>
</evidence>
<organism evidence="2 3">
    <name type="scientific">Paucilactobacillus oligofermentans DSM 15707 = LMG 22743</name>
    <dbReference type="NCBI Taxonomy" id="1423778"/>
    <lineage>
        <taxon>Bacteria</taxon>
        <taxon>Bacillati</taxon>
        <taxon>Bacillota</taxon>
        <taxon>Bacilli</taxon>
        <taxon>Lactobacillales</taxon>
        <taxon>Lactobacillaceae</taxon>
        <taxon>Paucilactobacillus</taxon>
    </lineage>
</organism>
<keyword evidence="1" id="KW-0812">Transmembrane</keyword>
<keyword evidence="1" id="KW-0472">Membrane</keyword>
<comment type="caution">
    <text evidence="2">The sequence shown here is derived from an EMBL/GenBank/DDBJ whole genome shotgun (WGS) entry which is preliminary data.</text>
</comment>
<protein>
    <submittedName>
        <fullName evidence="2">Uncharacterized protein</fullName>
    </submittedName>
</protein>
<dbReference type="KEGG" id="lol:LACOL_1584"/>
<sequence>MEKYKKYLTKNNIIIGVVVLVVIIGGWYFISNRKTDVLKGDAVTATFKGYDGNGTMTVSSTKSDKLMTDALVKKVGMSDSLKNRIILYSSGNLLSEENLSYYVEQRGTSMTDKEKQQVAQLETFDREITLTKLVNGKEYSSVSGLSNGDKVEFSVNVTDDKDNPIKNSTKTIKVKGLKKATEYDAQKLLKHVTFKVSGLNGAGGVYGNVSVKLDSYLKNKFGNVKPELKINSSTKYKNGDQVTVNVKNWINRLEDKSDKNKFTNVKNTKVKIDGLTDVSNVDSSDLVKQVTDLVATKEGNLTKATFYHAYLSYVSGGKYYLEVYYTIDASDLTGIFAAINNAKGTQYLSVFNKSVKIADGKLVLDTSNGAADTVELSNNLSAVAEDPSKGDNGLVVLK</sequence>
<evidence type="ECO:0000256" key="1">
    <source>
        <dbReference type="SAM" id="Phobius"/>
    </source>
</evidence>
<keyword evidence="3" id="KW-1185">Reference proteome</keyword>
<dbReference type="EMBL" id="AZFE01000002">
    <property type="protein sequence ID" value="KRL58030.1"/>
    <property type="molecule type" value="Genomic_DNA"/>
</dbReference>
<dbReference type="AlphaFoldDB" id="A0A0R1RP63"/>
<evidence type="ECO:0000313" key="2">
    <source>
        <dbReference type="EMBL" id="KRL58030.1"/>
    </source>
</evidence>
<feature type="transmembrane region" description="Helical" evidence="1">
    <location>
        <begin position="12"/>
        <end position="30"/>
    </location>
</feature>
<reference evidence="2 3" key="1">
    <citation type="journal article" date="2015" name="Genome Announc.">
        <title>Expanding the biotechnology potential of lactobacilli through comparative genomics of 213 strains and associated genera.</title>
        <authorList>
            <person name="Sun Z."/>
            <person name="Harris H.M."/>
            <person name="McCann A."/>
            <person name="Guo C."/>
            <person name="Argimon S."/>
            <person name="Zhang W."/>
            <person name="Yang X."/>
            <person name="Jeffery I.B."/>
            <person name="Cooney J.C."/>
            <person name="Kagawa T.F."/>
            <person name="Liu W."/>
            <person name="Song Y."/>
            <person name="Salvetti E."/>
            <person name="Wrobel A."/>
            <person name="Rasinkangas P."/>
            <person name="Parkhill J."/>
            <person name="Rea M.C."/>
            <person name="O'Sullivan O."/>
            <person name="Ritari J."/>
            <person name="Douillard F.P."/>
            <person name="Paul Ross R."/>
            <person name="Yang R."/>
            <person name="Briner A.E."/>
            <person name="Felis G.E."/>
            <person name="de Vos W.M."/>
            <person name="Barrangou R."/>
            <person name="Klaenhammer T.R."/>
            <person name="Caufield P.W."/>
            <person name="Cui Y."/>
            <person name="Zhang H."/>
            <person name="O'Toole P.W."/>
        </authorList>
    </citation>
    <scope>NUCLEOTIDE SEQUENCE [LARGE SCALE GENOMIC DNA]</scope>
    <source>
        <strain evidence="2 3">DSM 15707</strain>
    </source>
</reference>
<dbReference type="STRING" id="1423778.FC70_GL000103"/>
<dbReference type="RefSeq" id="WP_057889067.1">
    <property type="nucleotide sequence ID" value="NZ_AZFE01000002.1"/>
</dbReference>
<gene>
    <name evidence="2" type="ORF">FC70_GL000103</name>
</gene>
<dbReference type="Proteomes" id="UP000051697">
    <property type="component" value="Unassembled WGS sequence"/>
</dbReference>